<feature type="transmembrane region" description="Helical" evidence="1">
    <location>
        <begin position="331"/>
        <end position="351"/>
    </location>
</feature>
<keyword evidence="3" id="KW-1185">Reference proteome</keyword>
<dbReference type="EMBL" id="CP013195">
    <property type="protein sequence ID" value="ALO49004.1"/>
    <property type="molecule type" value="Genomic_DNA"/>
</dbReference>
<feature type="transmembrane region" description="Helical" evidence="1">
    <location>
        <begin position="156"/>
        <end position="175"/>
    </location>
</feature>
<proteinExistence type="predicted"/>
<organism evidence="2 3">
    <name type="scientific">Hoylesella enoeca</name>
    <dbReference type="NCBI Taxonomy" id="76123"/>
    <lineage>
        <taxon>Bacteria</taxon>
        <taxon>Pseudomonadati</taxon>
        <taxon>Bacteroidota</taxon>
        <taxon>Bacteroidia</taxon>
        <taxon>Bacteroidales</taxon>
        <taxon>Prevotellaceae</taxon>
        <taxon>Hoylesella</taxon>
    </lineage>
</organism>
<evidence type="ECO:0000256" key="1">
    <source>
        <dbReference type="SAM" id="Phobius"/>
    </source>
</evidence>
<keyword evidence="1" id="KW-0472">Membrane</keyword>
<sequence length="356" mass="40122">MKKFVILIIGLLVTRAVVAQISVDAKIDSVAILIGQQARMTVGVTGPKGISVVFPEFKPLQHIIPGVEVLGSSVVDTADLDNGLVRVSKIFTLTSFDEHLYAIPGMNVRVNGKMYRGNPLALKVLTVDVDTLHPNQFFPPKDVQDNPFQWAEWSTFFWLSVLVVILCGLGFYLFIRLRQNKPIITRIRIVKRILPHQRAMSAIEKLKEDRLPASEDQKTYYTKLTETLRQYIKDRFGFNAMEMTSAEIISHLQTTGDQKMIDELRELFATADLVKFAKYSTLINENDANLLNAIHFIDETKLEGEATTERIVPKLSAEDLKTKQLRITIKSLIYAIAVIVVALLAYVIYGVSQLLM</sequence>
<dbReference type="Proteomes" id="UP000056252">
    <property type="component" value="Chromosome"/>
</dbReference>
<evidence type="ECO:0000313" key="3">
    <source>
        <dbReference type="Proteomes" id="UP000056252"/>
    </source>
</evidence>
<dbReference type="RefSeq" id="WP_025066069.1">
    <property type="nucleotide sequence ID" value="NZ_CP013195.1"/>
</dbReference>
<dbReference type="eggNOG" id="COG3088">
    <property type="taxonomic scope" value="Bacteria"/>
</dbReference>
<accession>A0A0S2KL31</accession>
<evidence type="ECO:0000313" key="2">
    <source>
        <dbReference type="EMBL" id="ALO49004.1"/>
    </source>
</evidence>
<evidence type="ECO:0008006" key="4">
    <source>
        <dbReference type="Google" id="ProtNLM"/>
    </source>
</evidence>
<dbReference type="AlphaFoldDB" id="A0A0S2KL31"/>
<reference evidence="3" key="1">
    <citation type="submission" date="2015-11" db="EMBL/GenBank/DDBJ databases">
        <authorList>
            <person name="Holder M.E."/>
            <person name="Ajami N.J."/>
            <person name="Petrosino J.F."/>
        </authorList>
    </citation>
    <scope>NUCLEOTIDE SEQUENCE [LARGE SCALE GENOMIC DNA]</scope>
    <source>
        <strain evidence="3">F0113</strain>
    </source>
</reference>
<dbReference type="KEGG" id="peo:AS203_07860"/>
<keyword evidence="1" id="KW-0812">Transmembrane</keyword>
<keyword evidence="1" id="KW-1133">Transmembrane helix</keyword>
<dbReference type="STRING" id="76123.AS203_07860"/>
<gene>
    <name evidence="2" type="ORF">AS203_07860</name>
</gene>
<name>A0A0S2KL31_9BACT</name>
<protein>
    <recommendedName>
        <fullName evidence="4">Protein BatD</fullName>
    </recommendedName>
</protein>
<dbReference type="OrthoDB" id="9807384at2"/>